<evidence type="ECO:0000313" key="3">
    <source>
        <dbReference type="Proteomes" id="UP001231941"/>
    </source>
</evidence>
<dbReference type="PANTHER" id="PTHR43415:SF4">
    <property type="entry name" value="N-ACETYLTRANSFERASE DOMAIN-CONTAINING PROTEIN"/>
    <property type="match status" value="1"/>
</dbReference>
<protein>
    <submittedName>
        <fullName evidence="2">GNAT family protein</fullName>
        <ecNumber evidence="2">2.-.-.-</ecNumber>
    </submittedName>
</protein>
<accession>A0ABT9IW25</accession>
<dbReference type="Pfam" id="PF13302">
    <property type="entry name" value="Acetyltransf_3"/>
    <property type="match status" value="1"/>
</dbReference>
<dbReference type="PANTHER" id="PTHR43415">
    <property type="entry name" value="SPERMIDINE N(1)-ACETYLTRANSFERASE"/>
    <property type="match status" value="1"/>
</dbReference>
<dbReference type="PROSITE" id="PS51186">
    <property type="entry name" value="GNAT"/>
    <property type="match status" value="1"/>
</dbReference>
<evidence type="ECO:0000259" key="1">
    <source>
        <dbReference type="PROSITE" id="PS51186"/>
    </source>
</evidence>
<reference evidence="2 3" key="1">
    <citation type="submission" date="2023-08" db="EMBL/GenBank/DDBJ databases">
        <authorList>
            <person name="Park J.-S."/>
        </authorList>
    </citation>
    <scope>NUCLEOTIDE SEQUENCE [LARGE SCALE GENOMIC DNA]</scope>
    <source>
        <strain evidence="2 3">2205SS18-9</strain>
    </source>
</reference>
<keyword evidence="3" id="KW-1185">Reference proteome</keyword>
<dbReference type="GO" id="GO:0016740">
    <property type="term" value="F:transferase activity"/>
    <property type="evidence" value="ECO:0007669"/>
    <property type="project" value="UniProtKB-KW"/>
</dbReference>
<dbReference type="EMBL" id="JAVAMP010000002">
    <property type="protein sequence ID" value="MDP5273574.1"/>
    <property type="molecule type" value="Genomic_DNA"/>
</dbReference>
<dbReference type="RefSeq" id="WP_305990888.1">
    <property type="nucleotide sequence ID" value="NZ_JAVAMP010000002.1"/>
</dbReference>
<dbReference type="InterPro" id="IPR016181">
    <property type="entry name" value="Acyl_CoA_acyltransferase"/>
</dbReference>
<organism evidence="2 3">
    <name type="scientific">Chengkuizengella axinellae</name>
    <dbReference type="NCBI Taxonomy" id="3064388"/>
    <lineage>
        <taxon>Bacteria</taxon>
        <taxon>Bacillati</taxon>
        <taxon>Bacillota</taxon>
        <taxon>Bacilli</taxon>
        <taxon>Bacillales</taxon>
        <taxon>Paenibacillaceae</taxon>
        <taxon>Chengkuizengella</taxon>
    </lineage>
</organism>
<proteinExistence type="predicted"/>
<dbReference type="EC" id="2.-.-.-" evidence="2"/>
<dbReference type="InterPro" id="IPR000182">
    <property type="entry name" value="GNAT_dom"/>
</dbReference>
<keyword evidence="2" id="KW-0808">Transferase</keyword>
<gene>
    <name evidence="2" type="ORF">Q5Y73_05615</name>
</gene>
<name>A0ABT9IW25_9BACL</name>
<evidence type="ECO:0000313" key="2">
    <source>
        <dbReference type="EMBL" id="MDP5273574.1"/>
    </source>
</evidence>
<dbReference type="Proteomes" id="UP001231941">
    <property type="component" value="Unassembled WGS sequence"/>
</dbReference>
<sequence>MQLNMIEIVGTKVTLRDLTEKDVQLMYYWNYEAEDREHIKWNGPYYPRPEKTLEQFVEDHKNDLLKVGTDQPRKVLVIEVNGKLVGTVGWYWEDECTNWLSNGIVIYDSNYWSGGYGTEAFSLWTDYIFEHMDVVRVGISTWSGNERMIALASKMGMSMEGRIRKARIVDGEYFDSVKMGMLREEWEALKRGTRN</sequence>
<dbReference type="Gene3D" id="3.40.630.30">
    <property type="match status" value="1"/>
</dbReference>
<feature type="domain" description="N-acetyltransferase" evidence="1">
    <location>
        <begin position="13"/>
        <end position="184"/>
    </location>
</feature>
<comment type="caution">
    <text evidence="2">The sequence shown here is derived from an EMBL/GenBank/DDBJ whole genome shotgun (WGS) entry which is preliminary data.</text>
</comment>
<dbReference type="SUPFAM" id="SSF55729">
    <property type="entry name" value="Acyl-CoA N-acyltransferases (Nat)"/>
    <property type="match status" value="1"/>
</dbReference>